<name>A0A5M3WC85_9ACTN</name>
<comment type="caution">
    <text evidence="1">The sequence shown here is derived from an EMBL/GenBank/DDBJ whole genome shotgun (WGS) entry which is preliminary data.</text>
</comment>
<protein>
    <submittedName>
        <fullName evidence="1">Uncharacterized protein</fullName>
    </submittedName>
</protein>
<organism evidence="1 2">
    <name type="scientific">Acrocarpospora macrocephala</name>
    <dbReference type="NCBI Taxonomy" id="150177"/>
    <lineage>
        <taxon>Bacteria</taxon>
        <taxon>Bacillati</taxon>
        <taxon>Actinomycetota</taxon>
        <taxon>Actinomycetes</taxon>
        <taxon>Streptosporangiales</taxon>
        <taxon>Streptosporangiaceae</taxon>
        <taxon>Acrocarpospora</taxon>
    </lineage>
</organism>
<keyword evidence="2" id="KW-1185">Reference proteome</keyword>
<evidence type="ECO:0000313" key="1">
    <source>
        <dbReference type="EMBL" id="GES06675.1"/>
    </source>
</evidence>
<gene>
    <name evidence="1" type="ORF">Amac_002700</name>
</gene>
<dbReference type="AlphaFoldDB" id="A0A5M3WC85"/>
<dbReference type="EMBL" id="BLAE01000003">
    <property type="protein sequence ID" value="GES06675.1"/>
    <property type="molecule type" value="Genomic_DNA"/>
</dbReference>
<proteinExistence type="predicted"/>
<dbReference type="Proteomes" id="UP000331127">
    <property type="component" value="Unassembled WGS sequence"/>
</dbReference>
<reference evidence="1 2" key="1">
    <citation type="submission" date="2019-10" db="EMBL/GenBank/DDBJ databases">
        <title>Whole genome shotgun sequence of Acrocarpospora macrocephala NBRC 16266.</title>
        <authorList>
            <person name="Ichikawa N."/>
            <person name="Kimura A."/>
            <person name="Kitahashi Y."/>
            <person name="Komaki H."/>
            <person name="Oguchi A."/>
        </authorList>
    </citation>
    <scope>NUCLEOTIDE SEQUENCE [LARGE SCALE GENOMIC DNA]</scope>
    <source>
        <strain evidence="1 2">NBRC 16266</strain>
    </source>
</reference>
<evidence type="ECO:0000313" key="2">
    <source>
        <dbReference type="Proteomes" id="UP000331127"/>
    </source>
</evidence>
<sequence length="66" mass="6572">MGAPAVSFLKRSRPLMAATAVPAGSLGAVARVRAVGGVPGIKSSGWLHSHSLTTIVQVGSCGLALF</sequence>
<accession>A0A5M3WC85</accession>